<organism evidence="2 3">
    <name type="scientific">Winogradskyella ouciana</name>
    <dbReference type="NCBI Taxonomy" id="2608631"/>
    <lineage>
        <taxon>Bacteria</taxon>
        <taxon>Pseudomonadati</taxon>
        <taxon>Bacteroidota</taxon>
        <taxon>Flavobacteriia</taxon>
        <taxon>Flavobacteriales</taxon>
        <taxon>Flavobacteriaceae</taxon>
        <taxon>Winogradskyella</taxon>
    </lineage>
</organism>
<reference evidence="2 3" key="1">
    <citation type="submission" date="2019-11" db="EMBL/GenBank/DDBJ databases">
        <title>Winogradskyella ouciana sp. nov., isolated from the hadal seawater of the Mariana Trench.</title>
        <authorList>
            <person name="Liu R."/>
        </authorList>
    </citation>
    <scope>NUCLEOTIDE SEQUENCE [LARGE SCALE GENOMIC DNA]</scope>
    <source>
        <strain evidence="2 3">ZXX205</strain>
    </source>
</reference>
<gene>
    <name evidence="2" type="ORF">F1003_01975</name>
</gene>
<sequence>MKAKLTLFSAIFFLMIGLGHAQKNEESKKKKDQSQSIISGKVNISKYHSREQLDEMSKGELLTLYIERIEVIVNILPNIAFATKPGVTMASLGIPETKENKKALEDNMEASDNYFESTVEYQTKILPYSDTNDLIAAILFYESTLKALHTYNDFKED</sequence>
<dbReference type="AlphaFoldDB" id="A0A7K1G8S8"/>
<evidence type="ECO:0000256" key="1">
    <source>
        <dbReference type="SAM" id="SignalP"/>
    </source>
</evidence>
<feature type="signal peptide" evidence="1">
    <location>
        <begin position="1"/>
        <end position="21"/>
    </location>
</feature>
<keyword evidence="3" id="KW-1185">Reference proteome</keyword>
<feature type="chain" id="PRO_5029465369" evidence="1">
    <location>
        <begin position="22"/>
        <end position="157"/>
    </location>
</feature>
<evidence type="ECO:0000313" key="2">
    <source>
        <dbReference type="EMBL" id="MTE25686.1"/>
    </source>
</evidence>
<dbReference type="Proteomes" id="UP000447545">
    <property type="component" value="Unassembled WGS sequence"/>
</dbReference>
<dbReference type="EMBL" id="WJYA01000002">
    <property type="protein sequence ID" value="MTE25686.1"/>
    <property type="molecule type" value="Genomic_DNA"/>
</dbReference>
<name>A0A7K1G8S8_9FLAO</name>
<comment type="caution">
    <text evidence="2">The sequence shown here is derived from an EMBL/GenBank/DDBJ whole genome shotgun (WGS) entry which is preliminary data.</text>
</comment>
<protein>
    <submittedName>
        <fullName evidence="2">Uncharacterized protein</fullName>
    </submittedName>
</protein>
<evidence type="ECO:0000313" key="3">
    <source>
        <dbReference type="Proteomes" id="UP000447545"/>
    </source>
</evidence>
<keyword evidence="1" id="KW-0732">Signal</keyword>
<dbReference type="RefSeq" id="WP_155087520.1">
    <property type="nucleotide sequence ID" value="NZ_OZ260095.1"/>
</dbReference>
<proteinExistence type="predicted"/>
<accession>A0A7K1G8S8</accession>